<evidence type="ECO:0000313" key="10">
    <source>
        <dbReference type="Proteomes" id="UP000243688"/>
    </source>
</evidence>
<evidence type="ECO:0000256" key="1">
    <source>
        <dbReference type="ARBA" id="ARBA00008136"/>
    </source>
</evidence>
<comment type="caution">
    <text evidence="9">The sequence shown here is derived from an EMBL/GenBank/DDBJ whole genome shotgun (WGS) entry which is preliminary data.</text>
</comment>
<organism evidence="9 10">
    <name type="scientific">Candidatus Reconcilbacillus cellulovorans</name>
    <dbReference type="NCBI Taxonomy" id="1906605"/>
    <lineage>
        <taxon>Bacteria</taxon>
        <taxon>Bacillati</taxon>
        <taxon>Bacillota</taxon>
        <taxon>Bacilli</taxon>
        <taxon>Bacillales</taxon>
        <taxon>Paenibacillaceae</taxon>
        <taxon>Candidatus Reconcilbacillus</taxon>
    </lineage>
</organism>
<dbReference type="GO" id="GO:0008233">
    <property type="term" value="F:peptidase activity"/>
    <property type="evidence" value="ECO:0007669"/>
    <property type="project" value="UniProtKB-KW"/>
</dbReference>
<evidence type="ECO:0000256" key="3">
    <source>
        <dbReference type="ARBA" id="ARBA00022763"/>
    </source>
</evidence>
<sequence length="214" mass="24029">MCGRFSLEATAEAIAERFGVEAVEDVREAAHGFAGPRREVRPTELVAAVVHDGRSRRLVALRWGLIPPWSRDEKIGSRLINARAETLAEKPSFRTPLLRKRCLIPADGFYEWEDAPHPGGRKRQVRFALDDGSLFAMAGLYDTWVSPEGRTIHSCAIITVDANERVRPVHGRMPAVLRPEDEAVWLDPRERDVGRLLALLKPYDAERMAGPYPV</sequence>
<evidence type="ECO:0000313" key="9">
    <source>
        <dbReference type="EMBL" id="PDO10970.1"/>
    </source>
</evidence>
<dbReference type="InterPro" id="IPR036590">
    <property type="entry name" value="SRAP-like"/>
</dbReference>
<dbReference type="GO" id="GO:0006508">
    <property type="term" value="P:proteolysis"/>
    <property type="evidence" value="ECO:0007669"/>
    <property type="project" value="UniProtKB-KW"/>
</dbReference>
<dbReference type="GO" id="GO:0106300">
    <property type="term" value="P:protein-DNA covalent cross-linking repair"/>
    <property type="evidence" value="ECO:0007669"/>
    <property type="project" value="InterPro"/>
</dbReference>
<evidence type="ECO:0000256" key="2">
    <source>
        <dbReference type="ARBA" id="ARBA00022670"/>
    </source>
</evidence>
<name>A0A2A6E1F5_9BACL</name>
<keyword evidence="7" id="KW-0456">Lyase</keyword>
<accession>A0A2A6E1F5</accession>
<gene>
    <name evidence="9" type="ORF">BLM47_04715</name>
</gene>
<evidence type="ECO:0000256" key="6">
    <source>
        <dbReference type="ARBA" id="ARBA00023125"/>
    </source>
</evidence>
<dbReference type="InterPro" id="IPR003738">
    <property type="entry name" value="SRAP"/>
</dbReference>
<protein>
    <recommendedName>
        <fullName evidence="8">Abasic site processing protein</fullName>
        <ecNumber evidence="8">3.4.-.-</ecNumber>
    </recommendedName>
</protein>
<keyword evidence="4 8" id="KW-0378">Hydrolase</keyword>
<proteinExistence type="inferred from homology"/>
<evidence type="ECO:0000256" key="7">
    <source>
        <dbReference type="ARBA" id="ARBA00023239"/>
    </source>
</evidence>
<reference evidence="9 10" key="1">
    <citation type="submission" date="2016-12" db="EMBL/GenBank/DDBJ databases">
        <title>Candidatus Reconcilibacillus cellulovorans genome.</title>
        <authorList>
            <person name="Kolinko S."/>
            <person name="Wu Y.-W."/>
            <person name="Tachea F."/>
            <person name="Denzel E."/>
            <person name="Hiras J."/>
            <person name="Baecker N."/>
            <person name="Chan L.J."/>
            <person name="Eichorst S.A."/>
            <person name="Frey D."/>
            <person name="Adams P.D."/>
            <person name="Pray T."/>
            <person name="Tanjore D."/>
            <person name="Petzold C.J."/>
            <person name="Gladden J.M."/>
            <person name="Simmons B.A."/>
            <person name="Singer S.W."/>
        </authorList>
    </citation>
    <scope>NUCLEOTIDE SEQUENCE [LARGE SCALE GENOMIC DNA]</scope>
    <source>
        <strain evidence="9">JTherm</strain>
    </source>
</reference>
<dbReference type="GO" id="GO:0003697">
    <property type="term" value="F:single-stranded DNA binding"/>
    <property type="evidence" value="ECO:0007669"/>
    <property type="project" value="InterPro"/>
</dbReference>
<dbReference type="EMBL" id="MOXJ01000007">
    <property type="protein sequence ID" value="PDO10970.1"/>
    <property type="molecule type" value="Genomic_DNA"/>
</dbReference>
<dbReference type="PANTHER" id="PTHR13604">
    <property type="entry name" value="DC12-RELATED"/>
    <property type="match status" value="1"/>
</dbReference>
<keyword evidence="5" id="KW-0190">Covalent protein-DNA linkage</keyword>
<dbReference type="PANTHER" id="PTHR13604:SF0">
    <property type="entry name" value="ABASIC SITE PROCESSING PROTEIN HMCES"/>
    <property type="match status" value="1"/>
</dbReference>
<comment type="similarity">
    <text evidence="1 8">Belongs to the SOS response-associated peptidase family.</text>
</comment>
<dbReference type="Pfam" id="PF02586">
    <property type="entry name" value="SRAP"/>
    <property type="match status" value="1"/>
</dbReference>
<evidence type="ECO:0000256" key="5">
    <source>
        <dbReference type="ARBA" id="ARBA00023124"/>
    </source>
</evidence>
<evidence type="ECO:0000256" key="8">
    <source>
        <dbReference type="RuleBase" id="RU364100"/>
    </source>
</evidence>
<dbReference type="EC" id="3.4.-.-" evidence="8"/>
<keyword evidence="2 8" id="KW-0645">Protease</keyword>
<dbReference type="Gene3D" id="3.90.1680.10">
    <property type="entry name" value="SOS response associated peptidase-like"/>
    <property type="match status" value="1"/>
</dbReference>
<evidence type="ECO:0000256" key="4">
    <source>
        <dbReference type="ARBA" id="ARBA00022801"/>
    </source>
</evidence>
<dbReference type="GO" id="GO:0016829">
    <property type="term" value="F:lyase activity"/>
    <property type="evidence" value="ECO:0007669"/>
    <property type="project" value="UniProtKB-KW"/>
</dbReference>
<dbReference type="SUPFAM" id="SSF143081">
    <property type="entry name" value="BB1717-like"/>
    <property type="match status" value="1"/>
</dbReference>
<dbReference type="AlphaFoldDB" id="A0A2A6E1F5"/>
<keyword evidence="6" id="KW-0238">DNA-binding</keyword>
<keyword evidence="3" id="KW-0227">DNA damage</keyword>
<dbReference type="Proteomes" id="UP000243688">
    <property type="component" value="Unassembled WGS sequence"/>
</dbReference>